<accession>A0A5B7H7U4</accession>
<proteinExistence type="predicted"/>
<protein>
    <submittedName>
        <fullName evidence="1">Uncharacterized protein</fullName>
    </submittedName>
</protein>
<dbReference type="EMBL" id="VSRR010023762">
    <property type="protein sequence ID" value="MPC65745.1"/>
    <property type="molecule type" value="Genomic_DNA"/>
</dbReference>
<evidence type="ECO:0000313" key="2">
    <source>
        <dbReference type="Proteomes" id="UP000324222"/>
    </source>
</evidence>
<sequence length="80" mass="8931">MKKKTLLISRAARQSLAPSTDPAEIFMLRSVGFKHLGCEFPFSSEPADGCLLTRSHYESSFGHLTAWQPQYLGPLAHPRD</sequence>
<organism evidence="1 2">
    <name type="scientific">Portunus trituberculatus</name>
    <name type="common">Swimming crab</name>
    <name type="synonym">Neptunus trituberculatus</name>
    <dbReference type="NCBI Taxonomy" id="210409"/>
    <lineage>
        <taxon>Eukaryota</taxon>
        <taxon>Metazoa</taxon>
        <taxon>Ecdysozoa</taxon>
        <taxon>Arthropoda</taxon>
        <taxon>Crustacea</taxon>
        <taxon>Multicrustacea</taxon>
        <taxon>Malacostraca</taxon>
        <taxon>Eumalacostraca</taxon>
        <taxon>Eucarida</taxon>
        <taxon>Decapoda</taxon>
        <taxon>Pleocyemata</taxon>
        <taxon>Brachyura</taxon>
        <taxon>Eubrachyura</taxon>
        <taxon>Portunoidea</taxon>
        <taxon>Portunidae</taxon>
        <taxon>Portuninae</taxon>
        <taxon>Portunus</taxon>
    </lineage>
</organism>
<reference evidence="1 2" key="1">
    <citation type="submission" date="2019-05" db="EMBL/GenBank/DDBJ databases">
        <title>Another draft genome of Portunus trituberculatus and its Hox gene families provides insights of decapod evolution.</title>
        <authorList>
            <person name="Jeong J.-H."/>
            <person name="Song I."/>
            <person name="Kim S."/>
            <person name="Choi T."/>
            <person name="Kim D."/>
            <person name="Ryu S."/>
            <person name="Kim W."/>
        </authorList>
    </citation>
    <scope>NUCLEOTIDE SEQUENCE [LARGE SCALE GENOMIC DNA]</scope>
    <source>
        <tissue evidence="1">Muscle</tissue>
    </source>
</reference>
<gene>
    <name evidence="1" type="ORF">E2C01_059880</name>
</gene>
<dbReference type="Proteomes" id="UP000324222">
    <property type="component" value="Unassembled WGS sequence"/>
</dbReference>
<name>A0A5B7H7U4_PORTR</name>
<evidence type="ECO:0000313" key="1">
    <source>
        <dbReference type="EMBL" id="MPC65745.1"/>
    </source>
</evidence>
<keyword evidence="2" id="KW-1185">Reference proteome</keyword>
<comment type="caution">
    <text evidence="1">The sequence shown here is derived from an EMBL/GenBank/DDBJ whole genome shotgun (WGS) entry which is preliminary data.</text>
</comment>
<dbReference type="AlphaFoldDB" id="A0A5B7H7U4"/>